<evidence type="ECO:0000259" key="2">
    <source>
        <dbReference type="Pfam" id="PF25044"/>
    </source>
</evidence>
<sequence>MDTLPDIQVISSDGQQQLDWGRNRPITFEDLGIPRVNAMRTTVFGNIRTCQSLILLEWILLVGGLTSALITIALALYRLWFSKPGEADYVFAILLVFHSAFCILYIFDGVFREQAFEVLAFVASCGFLIVYIVVNFASASSSSSDIFKLVRLVLTIVFGTSMGAVGLVLGFRYWQSANLIFRTVGADTSIQAMCKTLFTTITLILFDAQIVGSVIILALRHSITKLSLQEILTLTIGPPLLLAWAVFAYLGLRLESRYFFSLTMTLSPCHIAYVLFAIIQTALNHEEHVEIRIAYCRYAASAGSLVVHTVLIIFLARCYRNFGMGLKEKVYPRQISNSTSQSRLVQ</sequence>
<feature type="transmembrane region" description="Helical" evidence="1">
    <location>
        <begin position="258"/>
        <end position="283"/>
    </location>
</feature>
<organism evidence="3 4">
    <name type="scientific">Scylla paramamosain</name>
    <name type="common">Mud crab</name>
    <dbReference type="NCBI Taxonomy" id="85552"/>
    <lineage>
        <taxon>Eukaryota</taxon>
        <taxon>Metazoa</taxon>
        <taxon>Ecdysozoa</taxon>
        <taxon>Arthropoda</taxon>
        <taxon>Crustacea</taxon>
        <taxon>Multicrustacea</taxon>
        <taxon>Malacostraca</taxon>
        <taxon>Eumalacostraca</taxon>
        <taxon>Eucarida</taxon>
        <taxon>Decapoda</taxon>
        <taxon>Pleocyemata</taxon>
        <taxon>Brachyura</taxon>
        <taxon>Eubrachyura</taxon>
        <taxon>Portunoidea</taxon>
        <taxon>Portunidae</taxon>
        <taxon>Portuninae</taxon>
        <taxon>Scylla</taxon>
    </lineage>
</organism>
<dbReference type="PANTHER" id="PTHR39299:SF1">
    <property type="entry name" value="TRANSMEMBRANE PROTEIN"/>
    <property type="match status" value="1"/>
</dbReference>
<dbReference type="InterPro" id="IPR056691">
    <property type="entry name" value="DUF7789"/>
</dbReference>
<keyword evidence="1" id="KW-0472">Membrane</keyword>
<evidence type="ECO:0000313" key="4">
    <source>
        <dbReference type="Proteomes" id="UP001487740"/>
    </source>
</evidence>
<comment type="caution">
    <text evidence="3">The sequence shown here is derived from an EMBL/GenBank/DDBJ whole genome shotgun (WGS) entry which is preliminary data.</text>
</comment>
<dbReference type="AlphaFoldDB" id="A0AAW0SR70"/>
<feature type="transmembrane region" description="Helical" evidence="1">
    <location>
        <begin position="89"/>
        <end position="107"/>
    </location>
</feature>
<evidence type="ECO:0000313" key="3">
    <source>
        <dbReference type="EMBL" id="KAK8377845.1"/>
    </source>
</evidence>
<reference evidence="3 4" key="1">
    <citation type="submission" date="2023-03" db="EMBL/GenBank/DDBJ databases">
        <title>High-quality genome of Scylla paramamosain provides insights in environmental adaptation.</title>
        <authorList>
            <person name="Zhang L."/>
        </authorList>
    </citation>
    <scope>NUCLEOTIDE SEQUENCE [LARGE SCALE GENOMIC DNA]</scope>
    <source>
        <strain evidence="3">LZ_2023a</strain>
        <tissue evidence="3">Muscle</tissue>
    </source>
</reference>
<evidence type="ECO:0000256" key="1">
    <source>
        <dbReference type="SAM" id="Phobius"/>
    </source>
</evidence>
<keyword evidence="1" id="KW-0812">Transmembrane</keyword>
<accession>A0AAW0SR70</accession>
<gene>
    <name evidence="3" type="ORF">O3P69_014054</name>
</gene>
<feature type="transmembrane region" description="Helical" evidence="1">
    <location>
        <begin position="149"/>
        <end position="174"/>
    </location>
</feature>
<dbReference type="PANTHER" id="PTHR39299">
    <property type="entry name" value="TRANSMEMBRANE PROTEIN"/>
    <property type="match status" value="1"/>
</dbReference>
<protein>
    <recommendedName>
        <fullName evidence="2">DUF7789 domain-containing protein</fullName>
    </recommendedName>
</protein>
<dbReference type="Pfam" id="PF25044">
    <property type="entry name" value="DUF7789"/>
    <property type="match status" value="2"/>
</dbReference>
<feature type="transmembrane region" description="Helical" evidence="1">
    <location>
        <begin position="58"/>
        <end position="77"/>
    </location>
</feature>
<dbReference type="Proteomes" id="UP001487740">
    <property type="component" value="Unassembled WGS sequence"/>
</dbReference>
<dbReference type="EMBL" id="JARAKH010000047">
    <property type="protein sequence ID" value="KAK8377845.1"/>
    <property type="molecule type" value="Genomic_DNA"/>
</dbReference>
<dbReference type="EMBL" id="JARAKH010000047">
    <property type="protein sequence ID" value="KAK8377844.1"/>
    <property type="molecule type" value="Genomic_DNA"/>
</dbReference>
<feature type="domain" description="DUF7789" evidence="2">
    <location>
        <begin position="184"/>
        <end position="312"/>
    </location>
</feature>
<name>A0AAW0SR70_SCYPA</name>
<proteinExistence type="predicted"/>
<keyword evidence="1" id="KW-1133">Transmembrane helix</keyword>
<feature type="transmembrane region" description="Helical" evidence="1">
    <location>
        <begin position="295"/>
        <end position="316"/>
    </location>
</feature>
<feature type="transmembrane region" description="Helical" evidence="1">
    <location>
        <begin position="231"/>
        <end position="252"/>
    </location>
</feature>
<feature type="transmembrane region" description="Helical" evidence="1">
    <location>
        <begin position="197"/>
        <end position="219"/>
    </location>
</feature>
<feature type="domain" description="DUF7789" evidence="2">
    <location>
        <begin position="44"/>
        <end position="161"/>
    </location>
</feature>
<keyword evidence="4" id="KW-1185">Reference proteome</keyword>
<feature type="transmembrane region" description="Helical" evidence="1">
    <location>
        <begin position="119"/>
        <end position="137"/>
    </location>
</feature>